<sequence length="156" mass="17764">MPVINLLTSDVLVDLMLRASSTIQNKLALSQVSQLWRNVALDTPLLWSSVTGGLSKAYCYRVPLILKRNDWHAHAFEALLPYLARIETLEVFLQRFTRNANPLLRSNLQFPALQTLRLEGGGDDLFLWIAAPRLRSLYLEDFVIDRPKLHALLVPT</sequence>
<proteinExistence type="predicted"/>
<accession>A0AAD7G896</accession>
<comment type="caution">
    <text evidence="1">The sequence shown here is derived from an EMBL/GenBank/DDBJ whole genome shotgun (WGS) entry which is preliminary data.</text>
</comment>
<gene>
    <name evidence="1" type="ORF">B0H17DRAFT_1143375</name>
</gene>
<dbReference type="Proteomes" id="UP001221757">
    <property type="component" value="Unassembled WGS sequence"/>
</dbReference>
<reference evidence="1" key="1">
    <citation type="submission" date="2023-03" db="EMBL/GenBank/DDBJ databases">
        <title>Massive genome expansion in bonnet fungi (Mycena s.s.) driven by repeated elements and novel gene families across ecological guilds.</title>
        <authorList>
            <consortium name="Lawrence Berkeley National Laboratory"/>
            <person name="Harder C.B."/>
            <person name="Miyauchi S."/>
            <person name="Viragh M."/>
            <person name="Kuo A."/>
            <person name="Thoen E."/>
            <person name="Andreopoulos B."/>
            <person name="Lu D."/>
            <person name="Skrede I."/>
            <person name="Drula E."/>
            <person name="Henrissat B."/>
            <person name="Morin E."/>
            <person name="Kohler A."/>
            <person name="Barry K."/>
            <person name="LaButti K."/>
            <person name="Morin E."/>
            <person name="Salamov A."/>
            <person name="Lipzen A."/>
            <person name="Mereny Z."/>
            <person name="Hegedus B."/>
            <person name="Baldrian P."/>
            <person name="Stursova M."/>
            <person name="Weitz H."/>
            <person name="Taylor A."/>
            <person name="Grigoriev I.V."/>
            <person name="Nagy L.G."/>
            <person name="Martin F."/>
            <person name="Kauserud H."/>
        </authorList>
    </citation>
    <scope>NUCLEOTIDE SEQUENCE</scope>
    <source>
        <strain evidence="1">CBHHK067</strain>
    </source>
</reference>
<evidence type="ECO:0008006" key="3">
    <source>
        <dbReference type="Google" id="ProtNLM"/>
    </source>
</evidence>
<evidence type="ECO:0000313" key="1">
    <source>
        <dbReference type="EMBL" id="KAJ7665598.1"/>
    </source>
</evidence>
<dbReference type="AlphaFoldDB" id="A0AAD7G896"/>
<organism evidence="1 2">
    <name type="scientific">Mycena rosella</name>
    <name type="common">Pink bonnet</name>
    <name type="synonym">Agaricus rosellus</name>
    <dbReference type="NCBI Taxonomy" id="1033263"/>
    <lineage>
        <taxon>Eukaryota</taxon>
        <taxon>Fungi</taxon>
        <taxon>Dikarya</taxon>
        <taxon>Basidiomycota</taxon>
        <taxon>Agaricomycotina</taxon>
        <taxon>Agaricomycetes</taxon>
        <taxon>Agaricomycetidae</taxon>
        <taxon>Agaricales</taxon>
        <taxon>Marasmiineae</taxon>
        <taxon>Mycenaceae</taxon>
        <taxon>Mycena</taxon>
    </lineage>
</organism>
<name>A0AAD7G896_MYCRO</name>
<protein>
    <recommendedName>
        <fullName evidence="3">F-box domain-containing protein</fullName>
    </recommendedName>
</protein>
<evidence type="ECO:0000313" key="2">
    <source>
        <dbReference type="Proteomes" id="UP001221757"/>
    </source>
</evidence>
<keyword evidence="2" id="KW-1185">Reference proteome</keyword>
<dbReference type="EMBL" id="JARKIE010000215">
    <property type="protein sequence ID" value="KAJ7665598.1"/>
    <property type="molecule type" value="Genomic_DNA"/>
</dbReference>